<keyword evidence="2" id="KW-1133">Transmembrane helix</keyword>
<feature type="compositionally biased region" description="Gly residues" evidence="1">
    <location>
        <begin position="330"/>
        <end position="341"/>
    </location>
</feature>
<evidence type="ECO:0000313" key="5">
    <source>
        <dbReference type="Proteomes" id="UP000481858"/>
    </source>
</evidence>
<organism evidence="4 5">
    <name type="scientific">Xylaria multiplex</name>
    <dbReference type="NCBI Taxonomy" id="323545"/>
    <lineage>
        <taxon>Eukaryota</taxon>
        <taxon>Fungi</taxon>
        <taxon>Dikarya</taxon>
        <taxon>Ascomycota</taxon>
        <taxon>Pezizomycotina</taxon>
        <taxon>Sordariomycetes</taxon>
        <taxon>Xylariomycetidae</taxon>
        <taxon>Xylariales</taxon>
        <taxon>Xylariaceae</taxon>
        <taxon>Xylaria</taxon>
    </lineage>
</organism>
<feature type="chain" id="PRO_5029022714" evidence="3">
    <location>
        <begin position="24"/>
        <end position="489"/>
    </location>
</feature>
<keyword evidence="5" id="KW-1185">Reference proteome</keyword>
<comment type="caution">
    <text evidence="4">The sequence shown here is derived from an EMBL/GenBank/DDBJ whole genome shotgun (WGS) entry which is preliminary data.</text>
</comment>
<gene>
    <name evidence="4" type="ORF">GQX73_g605</name>
</gene>
<dbReference type="EMBL" id="WUBL01000003">
    <property type="protein sequence ID" value="KAF2972945.1"/>
    <property type="molecule type" value="Genomic_DNA"/>
</dbReference>
<feature type="region of interest" description="Disordered" evidence="1">
    <location>
        <begin position="389"/>
        <end position="410"/>
    </location>
</feature>
<evidence type="ECO:0000256" key="1">
    <source>
        <dbReference type="SAM" id="MobiDB-lite"/>
    </source>
</evidence>
<feature type="region of interest" description="Disordered" evidence="1">
    <location>
        <begin position="310"/>
        <end position="375"/>
    </location>
</feature>
<sequence>MAVSFPLVFLFLFVALRITPALGAVPRFGALGHARIDPFDAGAGFAPRWYMEGIPALPAQLFSPNPERTLGGREFGERDVYFCPAGQHSCVEANAPATCCDNDRYCYLNATWQTNCCALGNKCGDSLCNADELYCNTTLTTTIPATTTTTRGAGNMVTSIESVSTSVGCCNRACSDSSFSCEKTFGGQCCPYGYKCALGPSCIADPVPSTTMSISTIVPEIPSGCTAATQIACADGVGCCDSGSICTFQSSGTETSKAVCSPSPILPDDSGSSTGLSSGARAGIGIGVAVGAAIVIAAVTWFCIRRRRQPATKGTNASAHEMRRNTGTPGTLGGRSGGSDGAGNSLFVGPQTPHTHRSMFTDATDPTIPPLHEHGRAYSYHLPDAIAGPYTDLANGDPDHNGRAAPNPSLATTVPMGSAAAGSPPFHPDQILRPIEIGDGERQNATARGNENKPLLTRDVEPETGPFELVGSPLLNADEDGQPTNKGPK</sequence>
<evidence type="ECO:0000256" key="2">
    <source>
        <dbReference type="SAM" id="Phobius"/>
    </source>
</evidence>
<evidence type="ECO:0000256" key="3">
    <source>
        <dbReference type="SAM" id="SignalP"/>
    </source>
</evidence>
<feature type="signal peptide" evidence="3">
    <location>
        <begin position="1"/>
        <end position="23"/>
    </location>
</feature>
<dbReference type="InParanoid" id="A0A7C8IZE9"/>
<accession>A0A7C8IZE9</accession>
<dbReference type="AlphaFoldDB" id="A0A7C8IZE9"/>
<dbReference type="OrthoDB" id="4499262at2759"/>
<evidence type="ECO:0000313" key="4">
    <source>
        <dbReference type="EMBL" id="KAF2972945.1"/>
    </source>
</evidence>
<keyword evidence="2" id="KW-0472">Membrane</keyword>
<reference evidence="4 5" key="1">
    <citation type="submission" date="2019-12" db="EMBL/GenBank/DDBJ databases">
        <title>Draft genome sequence of the ascomycete Xylaria multiplex DSM 110363.</title>
        <authorList>
            <person name="Buettner E."/>
            <person name="Kellner H."/>
        </authorList>
    </citation>
    <scope>NUCLEOTIDE SEQUENCE [LARGE SCALE GENOMIC DNA]</scope>
    <source>
        <strain evidence="4 5">DSM 110363</strain>
    </source>
</reference>
<keyword evidence="2" id="KW-0812">Transmembrane</keyword>
<dbReference type="Proteomes" id="UP000481858">
    <property type="component" value="Unassembled WGS sequence"/>
</dbReference>
<name>A0A7C8IZE9_9PEZI</name>
<feature type="transmembrane region" description="Helical" evidence="2">
    <location>
        <begin position="282"/>
        <end position="304"/>
    </location>
</feature>
<protein>
    <submittedName>
        <fullName evidence="4">Uncharacterized protein</fullName>
    </submittedName>
</protein>
<proteinExistence type="predicted"/>
<keyword evidence="3" id="KW-0732">Signal</keyword>
<feature type="region of interest" description="Disordered" evidence="1">
    <location>
        <begin position="439"/>
        <end position="489"/>
    </location>
</feature>